<reference evidence="1" key="1">
    <citation type="submission" date="2021-03" db="EMBL/GenBank/DDBJ databases">
        <title>Molecular epidemiology and mechanisms of colistin and carbapenem resistance in Enterobacteriaceae from clinical isolates, the environment and porcine samples in Pretoria, South Africa.</title>
        <authorList>
            <person name="Bogoshi D."/>
            <person name="Mbelle N.M."/>
            <person name="Naidoo V."/>
            <person name="Osei Sekyere J."/>
        </authorList>
    </citation>
    <scope>NUCLEOTIDE SEQUENCE</scope>
    <source>
        <strain evidence="1">C080</strain>
    </source>
</reference>
<sequence>MEIHEQGHAIATRLLCGGWADRVFDNVLTYSGCSASSLAVVDLVGPLFSYAMLWTGALIAAPVAGDARPRPQRPSLRCPSRVLFRRSRWPWSPAPRLTYGFVRRIAGDAIERAGAGGWRCWPRWR</sequence>
<gene>
    <name evidence="1" type="ORF">J4732_14065</name>
</gene>
<comment type="caution">
    <text evidence="1">The sequence shown here is derived from an EMBL/GenBank/DDBJ whole genome shotgun (WGS) entry which is preliminary data.</text>
</comment>
<dbReference type="EMBL" id="JAGETR010000086">
    <property type="protein sequence ID" value="MBO2007009.1"/>
    <property type="molecule type" value="Genomic_DNA"/>
</dbReference>
<name>A0A939NT40_SERMA</name>
<evidence type="ECO:0000313" key="1">
    <source>
        <dbReference type="EMBL" id="MBO2007009.1"/>
    </source>
</evidence>
<protein>
    <submittedName>
        <fullName evidence="1">Uncharacterized protein</fullName>
    </submittedName>
</protein>
<dbReference type="AlphaFoldDB" id="A0A939NT40"/>
<organism evidence="1">
    <name type="scientific">Serratia marcescens</name>
    <dbReference type="NCBI Taxonomy" id="615"/>
    <lineage>
        <taxon>Bacteria</taxon>
        <taxon>Pseudomonadati</taxon>
        <taxon>Pseudomonadota</taxon>
        <taxon>Gammaproteobacteria</taxon>
        <taxon>Enterobacterales</taxon>
        <taxon>Yersiniaceae</taxon>
        <taxon>Serratia</taxon>
    </lineage>
</organism>
<accession>A0A939NT40</accession>
<proteinExistence type="predicted"/>